<evidence type="ECO:0000256" key="2">
    <source>
        <dbReference type="ARBA" id="ARBA00022692"/>
    </source>
</evidence>
<dbReference type="PANTHER" id="PTHR36917:SF1">
    <property type="entry name" value="INNER MEMBRANE-SPANNING PROTEIN YCIB"/>
    <property type="match status" value="1"/>
</dbReference>
<evidence type="ECO:0000256" key="3">
    <source>
        <dbReference type="ARBA" id="ARBA00022989"/>
    </source>
</evidence>
<keyword evidence="2 5" id="KW-0812">Transmembrane</keyword>
<feature type="transmembrane region" description="Helical" evidence="5">
    <location>
        <begin position="12"/>
        <end position="30"/>
    </location>
</feature>
<accession>A0A2T5UCN2</accession>
<evidence type="ECO:0000256" key="5">
    <source>
        <dbReference type="HAMAP-Rule" id="MF_00189"/>
    </source>
</evidence>
<dbReference type="GO" id="GO:0005886">
    <property type="term" value="C:plasma membrane"/>
    <property type="evidence" value="ECO:0007669"/>
    <property type="project" value="UniProtKB-SubCell"/>
</dbReference>
<feature type="transmembrane region" description="Helical" evidence="5">
    <location>
        <begin position="138"/>
        <end position="156"/>
    </location>
</feature>
<comment type="caution">
    <text evidence="6">The sequence shown here is derived from an EMBL/GenBank/DDBJ whole genome shotgun (WGS) entry which is preliminary data.</text>
</comment>
<keyword evidence="5" id="KW-0997">Cell inner membrane</keyword>
<protein>
    <recommendedName>
        <fullName evidence="5">Inner membrane-spanning protein YciB</fullName>
    </recommendedName>
</protein>
<feature type="transmembrane region" description="Helical" evidence="5">
    <location>
        <begin position="36"/>
        <end position="56"/>
    </location>
</feature>
<reference evidence="6 7" key="1">
    <citation type="submission" date="2018-04" db="EMBL/GenBank/DDBJ databases">
        <title>Genomic Encyclopedia of Type Strains, Phase III (KMG-III): the genomes of soil and plant-associated and newly described type strains.</title>
        <authorList>
            <person name="Whitman W."/>
        </authorList>
    </citation>
    <scope>NUCLEOTIDE SEQUENCE [LARGE SCALE GENOMIC DNA]</scope>
    <source>
        <strain evidence="6 7">MA-olki</strain>
    </source>
</reference>
<comment type="subcellular location">
    <subcellularLocation>
        <location evidence="5">Cell inner membrane</location>
        <topology evidence="5">Multi-pass membrane protein</topology>
    </subcellularLocation>
</comment>
<dbReference type="PANTHER" id="PTHR36917">
    <property type="entry name" value="INTRACELLULAR SEPTATION PROTEIN A-RELATED"/>
    <property type="match status" value="1"/>
</dbReference>
<evidence type="ECO:0000313" key="7">
    <source>
        <dbReference type="Proteomes" id="UP000244013"/>
    </source>
</evidence>
<dbReference type="Pfam" id="PF04279">
    <property type="entry name" value="IspA"/>
    <property type="match status" value="1"/>
</dbReference>
<comment type="similarity">
    <text evidence="5">Belongs to the YciB family.</text>
</comment>
<feature type="transmembrane region" description="Helical" evidence="5">
    <location>
        <begin position="97"/>
        <end position="117"/>
    </location>
</feature>
<feature type="transmembrane region" description="Helical" evidence="5">
    <location>
        <begin position="68"/>
        <end position="85"/>
    </location>
</feature>
<dbReference type="NCBIfam" id="NF001323">
    <property type="entry name" value="PRK00259.1-1"/>
    <property type="match status" value="1"/>
</dbReference>
<dbReference type="HAMAP" id="MF_00189">
    <property type="entry name" value="YciB"/>
    <property type="match status" value="1"/>
</dbReference>
<keyword evidence="1 5" id="KW-1003">Cell membrane</keyword>
<dbReference type="NCBIfam" id="TIGR00997">
    <property type="entry name" value="ispZ"/>
    <property type="match status" value="1"/>
</dbReference>
<name>A0A2T5UCN2_9SPHN</name>
<keyword evidence="4 5" id="KW-0472">Membrane</keyword>
<organism evidence="6 7">
    <name type="scientific">Sphingomonas faeni</name>
    <dbReference type="NCBI Taxonomy" id="185950"/>
    <lineage>
        <taxon>Bacteria</taxon>
        <taxon>Pseudomonadati</taxon>
        <taxon>Pseudomonadota</taxon>
        <taxon>Alphaproteobacteria</taxon>
        <taxon>Sphingomonadales</taxon>
        <taxon>Sphingomonadaceae</taxon>
        <taxon>Sphingomonas</taxon>
    </lineage>
</organism>
<evidence type="ECO:0000256" key="4">
    <source>
        <dbReference type="ARBA" id="ARBA00023136"/>
    </source>
</evidence>
<evidence type="ECO:0000256" key="1">
    <source>
        <dbReference type="ARBA" id="ARBA00022475"/>
    </source>
</evidence>
<dbReference type="AlphaFoldDB" id="A0A2T5UCN2"/>
<dbReference type="EMBL" id="QAYE01000001">
    <property type="protein sequence ID" value="PTW49272.1"/>
    <property type="molecule type" value="Genomic_DNA"/>
</dbReference>
<keyword evidence="3 5" id="KW-1133">Transmembrane helix</keyword>
<evidence type="ECO:0000313" key="6">
    <source>
        <dbReference type="EMBL" id="PTW49272.1"/>
    </source>
</evidence>
<comment type="function">
    <text evidence="5">Plays a role in cell envelope biogenesis, maintenance of cell envelope integrity and membrane homeostasis.</text>
</comment>
<sequence length="205" mass="22485">MTPTKPPLSPGLRMAVDYGPLAVFFAVNFLTPGLPIVRVVAATTAFIIATIAAMIVSKVKTGHISPMLWLSGALIVVFGGLTIYFHDQRFIQMKPTIIYAMFAAILTFGLVTGRPLLQSLLGTAYPGLSADGWRKLTRNWAVFFVFMAVLNEAVWRNTTWDFWVGFKLWGAIPLTLLFAFANIPMLLKHGLQTGDKAVTDLPPEG</sequence>
<gene>
    <name evidence="5" type="primary">yciB</name>
    <name evidence="6" type="ORF">C8J25_101780</name>
</gene>
<feature type="transmembrane region" description="Helical" evidence="5">
    <location>
        <begin position="168"/>
        <end position="187"/>
    </location>
</feature>
<proteinExistence type="inferred from homology"/>
<dbReference type="Proteomes" id="UP000244013">
    <property type="component" value="Unassembled WGS sequence"/>
</dbReference>
<dbReference type="InterPro" id="IPR006008">
    <property type="entry name" value="YciB"/>
</dbReference>